<sequence length="192" mass="20492">MFKNNLEIIAIGASTGGTEATVKILEALPAAIPAIVITQHMPEGFTQMYAQRLDKICNFQVKEARDGDCLTPGLCLVAPGGQTHMKIVRIGPRYFVRLLDEEKVNCHRPSVDVLFHSVAKYAGPNALGVILTGMGSDGAKGLLEMKKAGAYTIGQDKASSVVYGMPMVAHDLGALCTQAPLDSIANLIINRL</sequence>
<dbReference type="CDD" id="cd16432">
    <property type="entry name" value="CheB_Rec"/>
    <property type="match status" value="1"/>
</dbReference>
<keyword evidence="4" id="KW-0145">Chemotaxis</keyword>
<organism evidence="6 7">
    <name type="scientific">Ohessyouella blattaphilus</name>
    <dbReference type="NCBI Taxonomy" id="2949333"/>
    <lineage>
        <taxon>Bacteria</taxon>
        <taxon>Bacillati</taxon>
        <taxon>Bacillota</taxon>
        <taxon>Clostridia</taxon>
        <taxon>Lachnospirales</taxon>
        <taxon>Lachnospiraceae</taxon>
        <taxon>Ohessyouella</taxon>
    </lineage>
</organism>
<dbReference type="RefSeq" id="WP_262068012.1">
    <property type="nucleotide sequence ID" value="NZ_JAMXOC010000002.1"/>
</dbReference>
<dbReference type="Pfam" id="PF01339">
    <property type="entry name" value="CheB_methylest"/>
    <property type="match status" value="1"/>
</dbReference>
<dbReference type="InterPro" id="IPR000673">
    <property type="entry name" value="Sig_transdc_resp-reg_Me-estase"/>
</dbReference>
<feature type="active site" evidence="4">
    <location>
        <position position="137"/>
    </location>
</feature>
<keyword evidence="7" id="KW-1185">Reference proteome</keyword>
<reference evidence="6 7" key="1">
    <citation type="journal article" date="2022" name="Genome Biol. Evol.">
        <title>Host diet, physiology and behaviors set the stage for Lachnospiraceae cladogenesis.</title>
        <authorList>
            <person name="Vera-Ponce De Leon A."/>
            <person name="Schneider M."/>
            <person name="Jahnes B.C."/>
            <person name="Sadowski V."/>
            <person name="Camuy-Velez L.A."/>
            <person name="Duan J."/>
            <person name="Sabree Z.L."/>
        </authorList>
    </citation>
    <scope>NUCLEOTIDE SEQUENCE [LARGE SCALE GENOMIC DNA]</scope>
    <source>
        <strain evidence="6 7">PAL227</strain>
    </source>
</reference>
<dbReference type="PANTHER" id="PTHR42872">
    <property type="entry name" value="PROTEIN-GLUTAMATE METHYLESTERASE/PROTEIN-GLUTAMINE GLUTAMINASE"/>
    <property type="match status" value="1"/>
</dbReference>
<name>A0ABT1EEJ7_9FIRM</name>
<feature type="domain" description="CheB-type methylesterase" evidence="5">
    <location>
        <begin position="2"/>
        <end position="192"/>
    </location>
</feature>
<dbReference type="SUPFAM" id="SSF52738">
    <property type="entry name" value="Methylesterase CheB, C-terminal domain"/>
    <property type="match status" value="1"/>
</dbReference>
<dbReference type="PANTHER" id="PTHR42872:SF6">
    <property type="entry name" value="PROTEIN-GLUTAMATE METHYLESTERASE_PROTEIN-GLUTAMINE GLUTAMINASE"/>
    <property type="match status" value="1"/>
</dbReference>
<proteinExistence type="predicted"/>
<feature type="active site" evidence="4">
    <location>
        <position position="14"/>
    </location>
</feature>
<gene>
    <name evidence="6" type="ORF">NK118_02460</name>
</gene>
<dbReference type="InterPro" id="IPR035909">
    <property type="entry name" value="CheB_C"/>
</dbReference>
<evidence type="ECO:0000256" key="1">
    <source>
        <dbReference type="ARBA" id="ARBA00022801"/>
    </source>
</evidence>
<dbReference type="PROSITE" id="PS50122">
    <property type="entry name" value="CHEB"/>
    <property type="match status" value="1"/>
</dbReference>
<accession>A0ABT1EEJ7</accession>
<comment type="catalytic activity">
    <reaction evidence="3">
        <text>[protein]-L-glutamate 5-O-methyl ester + H2O = L-glutamyl-[protein] + methanol + H(+)</text>
        <dbReference type="Rhea" id="RHEA:23236"/>
        <dbReference type="Rhea" id="RHEA-COMP:10208"/>
        <dbReference type="Rhea" id="RHEA-COMP:10311"/>
        <dbReference type="ChEBI" id="CHEBI:15377"/>
        <dbReference type="ChEBI" id="CHEBI:15378"/>
        <dbReference type="ChEBI" id="CHEBI:17790"/>
        <dbReference type="ChEBI" id="CHEBI:29973"/>
        <dbReference type="ChEBI" id="CHEBI:82795"/>
        <dbReference type="EC" id="3.1.1.61"/>
    </reaction>
</comment>
<dbReference type="EC" id="3.1.1.61" evidence="2"/>
<feature type="active site" evidence="4">
    <location>
        <position position="40"/>
    </location>
</feature>
<evidence type="ECO:0000259" key="5">
    <source>
        <dbReference type="PROSITE" id="PS50122"/>
    </source>
</evidence>
<dbReference type="Proteomes" id="UP001523565">
    <property type="component" value="Unassembled WGS sequence"/>
</dbReference>
<evidence type="ECO:0000313" key="7">
    <source>
        <dbReference type="Proteomes" id="UP001523565"/>
    </source>
</evidence>
<evidence type="ECO:0000313" key="6">
    <source>
        <dbReference type="EMBL" id="MCP1109105.1"/>
    </source>
</evidence>
<evidence type="ECO:0000256" key="2">
    <source>
        <dbReference type="ARBA" id="ARBA00039140"/>
    </source>
</evidence>
<protein>
    <recommendedName>
        <fullName evidence="2">protein-glutamate methylesterase</fullName>
        <ecNumber evidence="2">3.1.1.61</ecNumber>
    </recommendedName>
</protein>
<comment type="caution">
    <text evidence="6">The sequence shown here is derived from an EMBL/GenBank/DDBJ whole genome shotgun (WGS) entry which is preliminary data.</text>
</comment>
<dbReference type="Gene3D" id="3.40.50.180">
    <property type="entry name" value="Methylesterase CheB, C-terminal domain"/>
    <property type="match status" value="1"/>
</dbReference>
<evidence type="ECO:0000256" key="3">
    <source>
        <dbReference type="ARBA" id="ARBA00048267"/>
    </source>
</evidence>
<evidence type="ECO:0000256" key="4">
    <source>
        <dbReference type="PROSITE-ProRule" id="PRU00050"/>
    </source>
</evidence>
<dbReference type="EMBL" id="JAMZFV010000002">
    <property type="protein sequence ID" value="MCP1109105.1"/>
    <property type="molecule type" value="Genomic_DNA"/>
</dbReference>
<keyword evidence="1 4" id="KW-0378">Hydrolase</keyword>